<dbReference type="AlphaFoldDB" id="Q0RWA4"/>
<dbReference type="EMBL" id="CP000433">
    <property type="protein sequence ID" value="ABH00432.1"/>
    <property type="molecule type" value="Genomic_DNA"/>
</dbReference>
<geneLocation type="plasmid" evidence="1 2">
    <name>pRHL2</name>
</geneLocation>
<evidence type="ECO:0000313" key="1">
    <source>
        <dbReference type="EMBL" id="ABH00432.1"/>
    </source>
</evidence>
<name>Q0RWA4_RHOJR</name>
<sequence length="108" mass="11472">MRFRSCLRCVNYPVGAAEPAIDASLRTGVGGAGIGVVRFASAGWRDSASIDRERILQCWRIMWCHSMSGSPSGRSAQSRVAGACSPTVVTDGHWPRLIPLVTGAETPA</sequence>
<gene>
    <name evidence="1" type="ordered locus">RHA1_ro10239</name>
</gene>
<evidence type="ECO:0000313" key="2">
    <source>
        <dbReference type="Proteomes" id="UP000008710"/>
    </source>
</evidence>
<dbReference type="Proteomes" id="UP000008710">
    <property type="component" value="Plasmid pRHL2"/>
</dbReference>
<reference evidence="2" key="1">
    <citation type="journal article" date="2006" name="Proc. Natl. Acad. Sci. U.S.A.">
        <title>The complete genome of Rhodococcus sp. RHA1 provides insights into a catabolic powerhouse.</title>
        <authorList>
            <person name="McLeod M.P."/>
            <person name="Warren R.L."/>
            <person name="Hsiao W.W.L."/>
            <person name="Araki N."/>
            <person name="Myhre M."/>
            <person name="Fernandes C."/>
            <person name="Miyazawa D."/>
            <person name="Wong W."/>
            <person name="Lillquist A.L."/>
            <person name="Wang D."/>
            <person name="Dosanjh M."/>
            <person name="Hara H."/>
            <person name="Petrescu A."/>
            <person name="Morin R.D."/>
            <person name="Yang G."/>
            <person name="Stott J.M."/>
            <person name="Schein J.E."/>
            <person name="Shin H."/>
            <person name="Smailus D."/>
            <person name="Siddiqui A.S."/>
            <person name="Marra M.A."/>
            <person name="Jones S.J.M."/>
            <person name="Holt R."/>
            <person name="Brinkman F.S.L."/>
            <person name="Miyauchi K."/>
            <person name="Fukuda M."/>
            <person name="Davies J.E."/>
            <person name="Mohn W.W."/>
            <person name="Eltis L.D."/>
        </authorList>
    </citation>
    <scope>NUCLEOTIDE SEQUENCE [LARGE SCALE GENOMIC DNA]</scope>
    <source>
        <strain evidence="2">RHA1</strain>
    </source>
</reference>
<dbReference type="HOGENOM" id="CLU_2194902_0_0_11"/>
<dbReference type="KEGG" id="rha:RHA1_ro10239"/>
<proteinExistence type="predicted"/>
<keyword evidence="1" id="KW-0614">Plasmid</keyword>
<accession>Q0RWA4</accession>
<organism evidence="1 2">
    <name type="scientific">Rhodococcus jostii (strain RHA1)</name>
    <dbReference type="NCBI Taxonomy" id="101510"/>
    <lineage>
        <taxon>Bacteria</taxon>
        <taxon>Bacillati</taxon>
        <taxon>Actinomycetota</taxon>
        <taxon>Actinomycetes</taxon>
        <taxon>Mycobacteriales</taxon>
        <taxon>Nocardiaceae</taxon>
        <taxon>Rhodococcus</taxon>
    </lineage>
</organism>
<protein>
    <submittedName>
        <fullName evidence="1">Uncharacterized protein</fullName>
    </submittedName>
</protein>